<feature type="compositionally biased region" description="Polar residues" evidence="1">
    <location>
        <begin position="76"/>
        <end position="86"/>
    </location>
</feature>
<dbReference type="AlphaFoldDB" id="A0A4Y3QV26"/>
<protein>
    <submittedName>
        <fullName evidence="2">Uncharacterized protein</fullName>
    </submittedName>
</protein>
<reference evidence="2 3" key="1">
    <citation type="submission" date="2019-06" db="EMBL/GenBank/DDBJ databases">
        <title>Whole genome shotgun sequence of Streptomyces cacaoi subsp. cacaoi NBRC 12748.</title>
        <authorList>
            <person name="Hosoyama A."/>
            <person name="Uohara A."/>
            <person name="Ohji S."/>
            <person name="Ichikawa N."/>
        </authorList>
    </citation>
    <scope>NUCLEOTIDE SEQUENCE [LARGE SCALE GENOMIC DNA]</scope>
    <source>
        <strain evidence="2 3">NBRC 12748</strain>
    </source>
</reference>
<feature type="region of interest" description="Disordered" evidence="1">
    <location>
        <begin position="1"/>
        <end position="50"/>
    </location>
</feature>
<feature type="region of interest" description="Disordered" evidence="1">
    <location>
        <begin position="65"/>
        <end position="86"/>
    </location>
</feature>
<evidence type="ECO:0000256" key="1">
    <source>
        <dbReference type="SAM" id="MobiDB-lite"/>
    </source>
</evidence>
<organism evidence="2 3">
    <name type="scientific">Streptomyces cacaoi</name>
    <dbReference type="NCBI Taxonomy" id="1898"/>
    <lineage>
        <taxon>Bacteria</taxon>
        <taxon>Bacillati</taxon>
        <taxon>Actinomycetota</taxon>
        <taxon>Actinomycetes</taxon>
        <taxon>Kitasatosporales</taxon>
        <taxon>Streptomycetaceae</taxon>
        <taxon>Streptomyces</taxon>
    </lineage>
</organism>
<comment type="caution">
    <text evidence="2">The sequence shown here is derived from an EMBL/GenBank/DDBJ whole genome shotgun (WGS) entry which is preliminary data.</text>
</comment>
<dbReference type="EMBL" id="BJMM01000002">
    <property type="protein sequence ID" value="GEB47850.1"/>
    <property type="molecule type" value="Genomic_DNA"/>
</dbReference>
<gene>
    <name evidence="2" type="ORF">SCA03_04010</name>
</gene>
<sequence>MLPDAAAGGPGENHGCDGRVDEHAEPDHGQSPVHGDPSLAGGAEPGRWVPGAMRRKVAAFGEGCRRDPIPVENQGVVDNSGTRVGE</sequence>
<keyword evidence="3" id="KW-1185">Reference proteome</keyword>
<accession>A0A4Y3QV26</accession>
<evidence type="ECO:0000313" key="3">
    <source>
        <dbReference type="Proteomes" id="UP000319210"/>
    </source>
</evidence>
<dbReference type="Proteomes" id="UP000319210">
    <property type="component" value="Unassembled WGS sequence"/>
</dbReference>
<proteinExistence type="predicted"/>
<evidence type="ECO:0000313" key="2">
    <source>
        <dbReference type="EMBL" id="GEB47850.1"/>
    </source>
</evidence>
<feature type="compositionally biased region" description="Basic and acidic residues" evidence="1">
    <location>
        <begin position="14"/>
        <end position="28"/>
    </location>
</feature>
<name>A0A4Y3QV26_STRCI</name>